<dbReference type="SFLD" id="SFLDG01115">
    <property type="entry name" value="Phosphonate_metabolism_(PhnJ)"/>
    <property type="match status" value="1"/>
</dbReference>
<dbReference type="SFLD" id="SFLDS00033">
    <property type="entry name" value="Radical_SAM_Phosphonate_Metabo"/>
    <property type="match status" value="1"/>
</dbReference>
<dbReference type="PIRSF" id="PIRSF011468">
    <property type="entry name" value="PhnJ"/>
    <property type="match status" value="1"/>
</dbReference>
<dbReference type="GO" id="GO:0019700">
    <property type="term" value="P:organic phosphonate catabolic process"/>
    <property type="evidence" value="ECO:0007669"/>
    <property type="project" value="InterPro"/>
</dbReference>
<proteinExistence type="predicted"/>
<evidence type="ECO:0000313" key="2">
    <source>
        <dbReference type="Proteomes" id="UP000242699"/>
    </source>
</evidence>
<reference evidence="1 2" key="1">
    <citation type="journal article" date="2014" name="BMC Genomics">
        <title>Comparison of environmental and isolate Sulfobacillus genomes reveals diverse carbon, sulfur, nitrogen, and hydrogen metabolisms.</title>
        <authorList>
            <person name="Justice N.B."/>
            <person name="Norman A."/>
            <person name="Brown C.T."/>
            <person name="Singh A."/>
            <person name="Thomas B.C."/>
            <person name="Banfield J.F."/>
        </authorList>
    </citation>
    <scope>NUCLEOTIDE SEQUENCE [LARGE SCALE GENOMIC DNA]</scope>
    <source>
        <strain evidence="1">AMDSBA1</strain>
    </source>
</reference>
<dbReference type="SFLD" id="SFLDF00379">
    <property type="entry name" value="Phosphonate_metabolism_(PhnJ)"/>
    <property type="match status" value="1"/>
</dbReference>
<keyword evidence="1" id="KW-0456">Lyase</keyword>
<gene>
    <name evidence="1" type="ORF">C7B43_11520</name>
</gene>
<dbReference type="GO" id="GO:0051539">
    <property type="term" value="F:4 iron, 4 sulfur cluster binding"/>
    <property type="evidence" value="ECO:0007669"/>
    <property type="project" value="InterPro"/>
</dbReference>
<protein>
    <submittedName>
        <fullName evidence="1">Carbon-phosphorus lyase complex subunit PhnJ</fullName>
    </submittedName>
</protein>
<name>A0A2T2WZA9_9FIRM</name>
<comment type="caution">
    <text evidence="1">The sequence shown here is derived from an EMBL/GenBank/DDBJ whole genome shotgun (WGS) entry which is preliminary data.</text>
</comment>
<dbReference type="GO" id="GO:0016829">
    <property type="term" value="F:lyase activity"/>
    <property type="evidence" value="ECO:0007669"/>
    <property type="project" value="UniProtKB-KW"/>
</dbReference>
<dbReference type="AlphaFoldDB" id="A0A2T2WZA9"/>
<accession>A0A2T2WZA9</accession>
<dbReference type="EMBL" id="PXYT01000025">
    <property type="protein sequence ID" value="PSR27580.1"/>
    <property type="molecule type" value="Genomic_DNA"/>
</dbReference>
<sequence length="282" mass="32035">MTSPYNFAYLDEGSKREIRRAILKAVAIPGFQVPFGSRELPIARGWGTGGLQLTLSLIGPTDRLKVIDQGHDDSVNAVSIRNLVVATTHIETTDVTDQATIIQSRHRIPDDPLRPGQILILQVPQPEPLRHVEPREAQTRRMHAERDYSAVWLGLYEDIVRFGQITTGADYPAVVHHRYMIKPTPIPRWDLPKLHQAPFLTLLGAGRERKIYAIPPYTDVEPVAFEDYGFETEKFLSACRLCGSREAYLDELWDAKIQERIYQCSDTAYCRKRQTEIGKGDI</sequence>
<dbReference type="InterPro" id="IPR010306">
    <property type="entry name" value="PhnJ"/>
</dbReference>
<evidence type="ECO:0000313" key="1">
    <source>
        <dbReference type="EMBL" id="PSR27580.1"/>
    </source>
</evidence>
<organism evidence="1 2">
    <name type="scientific">Sulfobacillus benefaciens</name>
    <dbReference type="NCBI Taxonomy" id="453960"/>
    <lineage>
        <taxon>Bacteria</taxon>
        <taxon>Bacillati</taxon>
        <taxon>Bacillota</taxon>
        <taxon>Clostridia</taxon>
        <taxon>Eubacteriales</taxon>
        <taxon>Clostridiales Family XVII. Incertae Sedis</taxon>
        <taxon>Sulfobacillus</taxon>
    </lineage>
</organism>
<dbReference type="Pfam" id="PF06007">
    <property type="entry name" value="PhnJ"/>
    <property type="match status" value="1"/>
</dbReference>
<dbReference type="Proteomes" id="UP000242699">
    <property type="component" value="Unassembled WGS sequence"/>
</dbReference>